<dbReference type="SUPFAM" id="SSF100895">
    <property type="entry name" value="Kazal-type serine protease inhibitors"/>
    <property type="match status" value="1"/>
</dbReference>
<dbReference type="InterPro" id="IPR002350">
    <property type="entry name" value="Kazal_dom"/>
</dbReference>
<organism evidence="3 4">
    <name type="scientific">Hymenobacter sediminicola</name>
    <dbReference type="NCBI Taxonomy" id="2761579"/>
    <lineage>
        <taxon>Bacteria</taxon>
        <taxon>Pseudomonadati</taxon>
        <taxon>Bacteroidota</taxon>
        <taxon>Cytophagia</taxon>
        <taxon>Cytophagales</taxon>
        <taxon>Hymenobacteraceae</taxon>
        <taxon>Hymenobacter</taxon>
    </lineage>
</organism>
<feature type="domain" description="Kazal-like" evidence="2">
    <location>
        <begin position="21"/>
        <end position="75"/>
    </location>
</feature>
<proteinExistence type="predicted"/>
<dbReference type="Proteomes" id="UP000515489">
    <property type="component" value="Chromosome"/>
</dbReference>
<gene>
    <name evidence="3" type="ORF">H4317_14750</name>
</gene>
<evidence type="ECO:0000313" key="4">
    <source>
        <dbReference type="Proteomes" id="UP000515489"/>
    </source>
</evidence>
<dbReference type="InterPro" id="IPR036058">
    <property type="entry name" value="Kazal_dom_sf"/>
</dbReference>
<dbReference type="KEGG" id="hsk:H4317_14750"/>
<dbReference type="EMBL" id="CP060202">
    <property type="protein sequence ID" value="QNH61405.1"/>
    <property type="molecule type" value="Genomic_DNA"/>
</dbReference>
<evidence type="ECO:0000313" key="3">
    <source>
        <dbReference type="EMBL" id="QNH61405.1"/>
    </source>
</evidence>
<name>A0A7G7W4W2_9BACT</name>
<reference evidence="3 4" key="1">
    <citation type="submission" date="2020-08" db="EMBL/GenBank/DDBJ databases">
        <title>Hymenobacter sp. S2-20-2 genome sequencing.</title>
        <authorList>
            <person name="Jin L."/>
        </authorList>
    </citation>
    <scope>NUCLEOTIDE SEQUENCE [LARGE SCALE GENOMIC DNA]</scope>
    <source>
        <strain evidence="3 4">S2-20-2</strain>
    </source>
</reference>
<sequence>MIKLLPLLLLAVACNRATPPTTDSATCIDPAKIRKDAMCTMQYDPVCGCNNVTYGNACTATNAGVLSFTPGACPGSSTPTSPR</sequence>
<feature type="signal peptide" evidence="1">
    <location>
        <begin position="1"/>
        <end position="17"/>
    </location>
</feature>
<keyword evidence="1" id="KW-0732">Signal</keyword>
<dbReference type="Gene3D" id="3.30.60.30">
    <property type="match status" value="1"/>
</dbReference>
<feature type="chain" id="PRO_5028946145" description="Kazal-like domain-containing protein" evidence="1">
    <location>
        <begin position="18"/>
        <end position="83"/>
    </location>
</feature>
<accession>A0A7G7W4W2</accession>
<dbReference type="Pfam" id="PF00050">
    <property type="entry name" value="Kazal_1"/>
    <property type="match status" value="1"/>
</dbReference>
<keyword evidence="4" id="KW-1185">Reference proteome</keyword>
<dbReference type="AlphaFoldDB" id="A0A7G7W4W2"/>
<evidence type="ECO:0000259" key="2">
    <source>
        <dbReference type="PROSITE" id="PS51465"/>
    </source>
</evidence>
<dbReference type="CDD" id="cd00104">
    <property type="entry name" value="KAZAL_FS"/>
    <property type="match status" value="1"/>
</dbReference>
<protein>
    <recommendedName>
        <fullName evidence="2">Kazal-like domain-containing protein</fullName>
    </recommendedName>
</protein>
<evidence type="ECO:0000256" key="1">
    <source>
        <dbReference type="SAM" id="SignalP"/>
    </source>
</evidence>
<dbReference type="RefSeq" id="WP_185887335.1">
    <property type="nucleotide sequence ID" value="NZ_CP060202.1"/>
</dbReference>
<dbReference type="PROSITE" id="PS51465">
    <property type="entry name" value="KAZAL_2"/>
    <property type="match status" value="1"/>
</dbReference>